<dbReference type="PANTHER" id="PTHR42866:SF1">
    <property type="entry name" value="SPORE COAT POLYSACCHARIDE BIOSYNTHESIS PROTEIN SPSF"/>
    <property type="match status" value="1"/>
</dbReference>
<evidence type="ECO:0000313" key="2">
    <source>
        <dbReference type="Proteomes" id="UP000034013"/>
    </source>
</evidence>
<keyword evidence="1" id="KW-0548">Nucleotidyltransferase</keyword>
<comment type="caution">
    <text evidence="1">The sequence shown here is derived from an EMBL/GenBank/DDBJ whole genome shotgun (WGS) entry which is preliminary data.</text>
</comment>
<dbReference type="SUPFAM" id="SSF53448">
    <property type="entry name" value="Nucleotide-diphospho-sugar transferases"/>
    <property type="match status" value="1"/>
</dbReference>
<evidence type="ECO:0000313" key="1">
    <source>
        <dbReference type="EMBL" id="KKR73421.1"/>
    </source>
</evidence>
<accession>A0A0G0TEZ6</accession>
<dbReference type="InterPro" id="IPR029044">
    <property type="entry name" value="Nucleotide-diphossugar_trans"/>
</dbReference>
<proteinExistence type="predicted"/>
<dbReference type="CDD" id="cd02518">
    <property type="entry name" value="GT2_SpsF"/>
    <property type="match status" value="1"/>
</dbReference>
<organism evidence="1 2">
    <name type="scientific">Candidatus Woesebacteria bacterium GW2011_GWA2_40_7</name>
    <dbReference type="NCBI Taxonomy" id="1618562"/>
    <lineage>
        <taxon>Bacteria</taxon>
        <taxon>Candidatus Woeseibacteriota</taxon>
    </lineage>
</organism>
<gene>
    <name evidence="1" type="ORF">UU16_C0022G0043</name>
</gene>
<dbReference type="Pfam" id="PF02348">
    <property type="entry name" value="CTP_transf_3"/>
    <property type="match status" value="1"/>
</dbReference>
<dbReference type="AlphaFoldDB" id="A0A0G0TEZ6"/>
<keyword evidence="1" id="KW-0808">Transferase</keyword>
<dbReference type="GO" id="GO:0016779">
    <property type="term" value="F:nucleotidyltransferase activity"/>
    <property type="evidence" value="ECO:0007669"/>
    <property type="project" value="UniProtKB-KW"/>
</dbReference>
<dbReference type="GO" id="GO:0005829">
    <property type="term" value="C:cytosol"/>
    <property type="evidence" value="ECO:0007669"/>
    <property type="project" value="TreeGrafter"/>
</dbReference>
<dbReference type="Gene3D" id="3.90.550.10">
    <property type="entry name" value="Spore Coat Polysaccharide Biosynthesis Protein SpsA, Chain A"/>
    <property type="match status" value="1"/>
</dbReference>
<sequence>MIVGVIQARMGSARLPGKILKKVNGAALLGYQVERVRKSRLLDKIIVATSVLVKDDVVEKFCKTNNIEYFRGSENDVLSRYYECAQKYNADIVVRLTADCPLSDPKIIDDTIKFYMDTKVDYAANTVPPETSKYPDGFDVEVFSMKALKKAYEKANDSHDREHVTFYFWKYNNDFKIAQLYNSKNCSKYRLTVDYPEDFEVVEFVIKELKKRNSFGHLNEIIEIIDANPDIKAKNSKYYSGIGWKN</sequence>
<protein>
    <submittedName>
        <fullName evidence="1">3-deoxy-manno-octulosonate cytidylyltransferase</fullName>
    </submittedName>
</protein>
<dbReference type="Proteomes" id="UP000034013">
    <property type="component" value="Unassembled WGS sequence"/>
</dbReference>
<dbReference type="EMBL" id="LBZO01000022">
    <property type="protein sequence ID" value="KKR73421.1"/>
    <property type="molecule type" value="Genomic_DNA"/>
</dbReference>
<dbReference type="InterPro" id="IPR003329">
    <property type="entry name" value="Cytidylyl_trans"/>
</dbReference>
<reference evidence="1 2" key="1">
    <citation type="journal article" date="2015" name="Nature">
        <title>rRNA introns, odd ribosomes, and small enigmatic genomes across a large radiation of phyla.</title>
        <authorList>
            <person name="Brown C.T."/>
            <person name="Hug L.A."/>
            <person name="Thomas B.C."/>
            <person name="Sharon I."/>
            <person name="Castelle C.J."/>
            <person name="Singh A."/>
            <person name="Wilkins M.J."/>
            <person name="Williams K.H."/>
            <person name="Banfield J.F."/>
        </authorList>
    </citation>
    <scope>NUCLEOTIDE SEQUENCE [LARGE SCALE GENOMIC DNA]</scope>
</reference>
<dbReference type="PATRIC" id="fig|1618562.3.peg.533"/>
<name>A0A0G0TEZ6_9BACT</name>
<dbReference type="PANTHER" id="PTHR42866">
    <property type="entry name" value="3-DEOXY-MANNO-OCTULOSONATE CYTIDYLYLTRANSFERASE"/>
    <property type="match status" value="1"/>
</dbReference>